<dbReference type="GO" id="GO:0051082">
    <property type="term" value="F:unfolded protein binding"/>
    <property type="evidence" value="ECO:0007669"/>
    <property type="project" value="UniProtKB-UniRule"/>
</dbReference>
<keyword evidence="1" id="KW-0862">Zinc</keyword>
<sequence>MRKLEDLRCSFCGKNQKEVKKLVAGPGVYICDECVELCRAMMWGNGARPDGMVMLQVEDGHIVIVDEWRDARFPFSTENVNEEKWRRFCERVRQVGKIDFSQEISLTQETVDKLIVDERDWQAMIVEFKRRNKEEQIWRASFPVEIDWTSRDEMNSEFERGCEVELAKVRDKKAAVENRLKLLREQMEGK</sequence>
<dbReference type="PROSITE" id="PS51902">
    <property type="entry name" value="CLPX_ZB"/>
    <property type="match status" value="1"/>
</dbReference>
<evidence type="ECO:0000313" key="3">
    <source>
        <dbReference type="EMBL" id="OGF37889.1"/>
    </source>
</evidence>
<proteinExistence type="inferred from homology"/>
<feature type="binding site" evidence="1">
    <location>
        <position position="31"/>
    </location>
    <ligand>
        <name>Zn(2+)</name>
        <dbReference type="ChEBI" id="CHEBI:29105"/>
    </ligand>
</feature>
<dbReference type="InterPro" id="IPR010603">
    <property type="entry name" value="Znf_CppX_C4"/>
</dbReference>
<dbReference type="GO" id="GO:0008270">
    <property type="term" value="F:zinc ion binding"/>
    <property type="evidence" value="ECO:0007669"/>
    <property type="project" value="UniProtKB-UniRule"/>
</dbReference>
<dbReference type="EMBL" id="MFGM01000013">
    <property type="protein sequence ID" value="OGF37889.1"/>
    <property type="molecule type" value="Genomic_DNA"/>
</dbReference>
<keyword evidence="1" id="KW-0143">Chaperone</keyword>
<accession>A0A1F5TG52</accession>
<dbReference type="AlphaFoldDB" id="A0A1F5TG52"/>
<dbReference type="InterPro" id="IPR038366">
    <property type="entry name" value="Znf_CppX_C4_sf"/>
</dbReference>
<name>A0A1F5TG52_9BACT</name>
<feature type="binding site" evidence="1">
    <location>
        <position position="34"/>
    </location>
    <ligand>
        <name>Zn(2+)</name>
        <dbReference type="ChEBI" id="CHEBI:29105"/>
    </ligand>
</feature>
<comment type="caution">
    <text evidence="3">The sequence shown here is derived from an EMBL/GenBank/DDBJ whole genome shotgun (WGS) entry which is preliminary data.</text>
</comment>
<dbReference type="Proteomes" id="UP000178656">
    <property type="component" value="Unassembled WGS sequence"/>
</dbReference>
<evidence type="ECO:0000259" key="2">
    <source>
        <dbReference type="PROSITE" id="PS51902"/>
    </source>
</evidence>
<comment type="similarity">
    <text evidence="1">Belongs to the ClpX chaperone family.</text>
</comment>
<protein>
    <recommendedName>
        <fullName evidence="2">ClpX-type ZB domain-containing protein</fullName>
    </recommendedName>
</protein>
<feature type="domain" description="ClpX-type ZB" evidence="2">
    <location>
        <begin position="1"/>
        <end position="50"/>
    </location>
</feature>
<feature type="binding site" evidence="1">
    <location>
        <position position="12"/>
    </location>
    <ligand>
        <name>Zn(2+)</name>
        <dbReference type="ChEBI" id="CHEBI:29105"/>
    </ligand>
</feature>
<keyword evidence="1" id="KW-0479">Metal-binding</keyword>
<dbReference type="Pfam" id="PF06689">
    <property type="entry name" value="zf-C4_ClpX"/>
    <property type="match status" value="1"/>
</dbReference>
<gene>
    <name evidence="3" type="ORF">A2482_02365</name>
</gene>
<dbReference type="SUPFAM" id="SSF57716">
    <property type="entry name" value="Glucocorticoid receptor-like (DNA-binding domain)"/>
    <property type="match status" value="1"/>
</dbReference>
<evidence type="ECO:0000313" key="4">
    <source>
        <dbReference type="Proteomes" id="UP000178656"/>
    </source>
</evidence>
<organism evidence="3 4">
    <name type="scientific">Candidatus Falkowbacteria bacterium RIFOXYC2_FULL_48_21</name>
    <dbReference type="NCBI Taxonomy" id="1798005"/>
    <lineage>
        <taxon>Bacteria</taxon>
        <taxon>Candidatus Falkowiibacteriota</taxon>
    </lineage>
</organism>
<reference evidence="3 4" key="1">
    <citation type="journal article" date="2016" name="Nat. Commun.">
        <title>Thousands of microbial genomes shed light on interconnected biogeochemical processes in an aquifer system.</title>
        <authorList>
            <person name="Anantharaman K."/>
            <person name="Brown C.T."/>
            <person name="Hug L.A."/>
            <person name="Sharon I."/>
            <person name="Castelle C.J."/>
            <person name="Probst A.J."/>
            <person name="Thomas B.C."/>
            <person name="Singh A."/>
            <person name="Wilkins M.J."/>
            <person name="Karaoz U."/>
            <person name="Brodie E.L."/>
            <person name="Williams K.H."/>
            <person name="Hubbard S.S."/>
            <person name="Banfield J.F."/>
        </authorList>
    </citation>
    <scope>NUCLEOTIDE SEQUENCE [LARGE SCALE GENOMIC DNA]</scope>
</reference>
<feature type="binding site" evidence="1">
    <location>
        <position position="9"/>
    </location>
    <ligand>
        <name>Zn(2+)</name>
        <dbReference type="ChEBI" id="CHEBI:29105"/>
    </ligand>
</feature>
<evidence type="ECO:0000256" key="1">
    <source>
        <dbReference type="PROSITE-ProRule" id="PRU01250"/>
    </source>
</evidence>
<dbReference type="SMART" id="SM00994">
    <property type="entry name" value="zf-C4_ClpX"/>
    <property type="match status" value="1"/>
</dbReference>
<dbReference type="Gene3D" id="6.20.220.10">
    <property type="entry name" value="ClpX chaperone, C4-type zinc finger domain"/>
    <property type="match status" value="1"/>
</dbReference>
<dbReference type="GO" id="GO:0046983">
    <property type="term" value="F:protein dimerization activity"/>
    <property type="evidence" value="ECO:0007669"/>
    <property type="project" value="UniProtKB-UniRule"/>
</dbReference>
<dbReference type="InterPro" id="IPR059188">
    <property type="entry name" value="Znf_CLPX-like"/>
</dbReference>
<dbReference type="GO" id="GO:0006457">
    <property type="term" value="P:protein folding"/>
    <property type="evidence" value="ECO:0007669"/>
    <property type="project" value="UniProtKB-UniRule"/>
</dbReference>